<name>A0AAN7YFD6_9EURO</name>
<comment type="caution">
    <text evidence="2">The sequence shown here is derived from an EMBL/GenBank/DDBJ whole genome shotgun (WGS) entry which is preliminary data.</text>
</comment>
<dbReference type="Proteomes" id="UP001309876">
    <property type="component" value="Unassembled WGS sequence"/>
</dbReference>
<feature type="region of interest" description="Disordered" evidence="1">
    <location>
        <begin position="295"/>
        <end position="356"/>
    </location>
</feature>
<protein>
    <submittedName>
        <fullName evidence="2">Uncharacterized protein</fullName>
    </submittedName>
</protein>
<sequence>MDADRGLVEANQQYREVSKIDTAVTEMKCYGLNCSDVIDDYNRDRRRICLWCSKGLARQFGGEDRLRWEEKQVEIRAARAAVRSADIAEYHRNRFRAFTMSRREMRGTTQCVLLTGRDGPEHDQPIFVRHLDATNYRKFLPDHVAPSPDDVYRSKNGRWRYSTAMMKSINTWKLGKGLEPPIGVKPEDLFASTAEGALTLARPNKAFLEAPRHPTKASCQLERTLFDISAPVLPSKYNRRVYQWPKKTLLKRLLLDIQEDLKAWECGLDNGLASREPLWFSYLLIKSRAEIKSEDGSYRAVGPPADNDEVSEEDDDSTPTDTTVPETNTTHTCPKQDRPEEYEHLPAFYHMGEDPL</sequence>
<evidence type="ECO:0000313" key="2">
    <source>
        <dbReference type="EMBL" id="KAK5091457.1"/>
    </source>
</evidence>
<dbReference type="EMBL" id="JAVRRJ010000001">
    <property type="protein sequence ID" value="KAK5091457.1"/>
    <property type="molecule type" value="Genomic_DNA"/>
</dbReference>
<keyword evidence="3" id="KW-1185">Reference proteome</keyword>
<feature type="compositionally biased region" description="Low complexity" evidence="1">
    <location>
        <begin position="319"/>
        <end position="330"/>
    </location>
</feature>
<accession>A0AAN7YFD6</accession>
<organism evidence="2 3">
    <name type="scientific">Lithohypha guttulata</name>
    <dbReference type="NCBI Taxonomy" id="1690604"/>
    <lineage>
        <taxon>Eukaryota</taxon>
        <taxon>Fungi</taxon>
        <taxon>Dikarya</taxon>
        <taxon>Ascomycota</taxon>
        <taxon>Pezizomycotina</taxon>
        <taxon>Eurotiomycetes</taxon>
        <taxon>Chaetothyriomycetidae</taxon>
        <taxon>Chaetothyriales</taxon>
        <taxon>Trichomeriaceae</taxon>
        <taxon>Lithohypha</taxon>
    </lineage>
</organism>
<evidence type="ECO:0000313" key="3">
    <source>
        <dbReference type="Proteomes" id="UP001309876"/>
    </source>
</evidence>
<gene>
    <name evidence="2" type="ORF">LTR05_001640</name>
</gene>
<proteinExistence type="predicted"/>
<feature type="compositionally biased region" description="Basic and acidic residues" evidence="1">
    <location>
        <begin position="334"/>
        <end position="344"/>
    </location>
</feature>
<feature type="compositionally biased region" description="Acidic residues" evidence="1">
    <location>
        <begin position="306"/>
        <end position="318"/>
    </location>
</feature>
<dbReference type="AlphaFoldDB" id="A0AAN7YFD6"/>
<reference evidence="2 3" key="1">
    <citation type="submission" date="2023-08" db="EMBL/GenBank/DDBJ databases">
        <title>Black Yeasts Isolated from many extreme environments.</title>
        <authorList>
            <person name="Coleine C."/>
            <person name="Stajich J.E."/>
            <person name="Selbmann L."/>
        </authorList>
    </citation>
    <scope>NUCLEOTIDE SEQUENCE [LARGE SCALE GENOMIC DNA]</scope>
    <source>
        <strain evidence="2 3">CCFEE 5910</strain>
    </source>
</reference>
<evidence type="ECO:0000256" key="1">
    <source>
        <dbReference type="SAM" id="MobiDB-lite"/>
    </source>
</evidence>